<dbReference type="GO" id="GO:0005737">
    <property type="term" value="C:cytoplasm"/>
    <property type="evidence" value="ECO:0007669"/>
    <property type="project" value="TreeGrafter"/>
</dbReference>
<dbReference type="GO" id="GO:0072583">
    <property type="term" value="P:clathrin-dependent endocytosis"/>
    <property type="evidence" value="ECO:0007669"/>
    <property type="project" value="TreeGrafter"/>
</dbReference>
<dbReference type="Gene3D" id="1.10.287.110">
    <property type="entry name" value="DnaJ domain"/>
    <property type="match status" value="1"/>
</dbReference>
<feature type="region of interest" description="Disordered" evidence="1">
    <location>
        <begin position="376"/>
        <end position="454"/>
    </location>
</feature>
<organism evidence="2 3">
    <name type="scientific">Punica granatum</name>
    <name type="common">Pomegranate</name>
    <dbReference type="NCBI Taxonomy" id="22663"/>
    <lineage>
        <taxon>Eukaryota</taxon>
        <taxon>Viridiplantae</taxon>
        <taxon>Streptophyta</taxon>
        <taxon>Embryophyta</taxon>
        <taxon>Tracheophyta</taxon>
        <taxon>Spermatophyta</taxon>
        <taxon>Magnoliopsida</taxon>
        <taxon>eudicotyledons</taxon>
        <taxon>Gunneridae</taxon>
        <taxon>Pentapetalae</taxon>
        <taxon>rosids</taxon>
        <taxon>malvids</taxon>
        <taxon>Myrtales</taxon>
        <taxon>Lythraceae</taxon>
        <taxon>Punica</taxon>
    </lineage>
</organism>
<dbReference type="FunFam" id="1.10.287.110:FF:000043">
    <property type="entry name" value="J-domain protein required for chloroplast accumulation response 1"/>
    <property type="match status" value="1"/>
</dbReference>
<dbReference type="GO" id="GO:0072318">
    <property type="term" value="P:clathrin coat disassembly"/>
    <property type="evidence" value="ECO:0007669"/>
    <property type="project" value="TreeGrafter"/>
</dbReference>
<keyword evidence="2" id="KW-1185">Reference proteome</keyword>
<feature type="compositionally biased region" description="Basic and acidic residues" evidence="1">
    <location>
        <begin position="483"/>
        <end position="501"/>
    </location>
</feature>
<evidence type="ECO:0000313" key="3">
    <source>
        <dbReference type="RefSeq" id="XP_031404155.1"/>
    </source>
</evidence>
<dbReference type="OrthoDB" id="1717591at2759"/>
<feature type="compositionally biased region" description="Polar residues" evidence="1">
    <location>
        <begin position="220"/>
        <end position="232"/>
    </location>
</feature>
<reference evidence="3" key="2">
    <citation type="submission" date="2025-08" db="UniProtKB">
        <authorList>
            <consortium name="RefSeq"/>
        </authorList>
    </citation>
    <scope>IDENTIFICATION</scope>
    <source>
        <tissue evidence="3">Leaf</tissue>
    </source>
</reference>
<dbReference type="AlphaFoldDB" id="A0A6P8EA99"/>
<dbReference type="Proteomes" id="UP000515151">
    <property type="component" value="Chromosome 7"/>
</dbReference>
<name>A0A6P8EA99_PUNGR</name>
<reference evidence="2" key="1">
    <citation type="journal article" date="2020" name="Plant Biotechnol. J.">
        <title>The pomegranate (Punica granatum L.) draft genome dissects genetic divergence between soft- and hard-seeded cultivars.</title>
        <authorList>
            <person name="Luo X."/>
            <person name="Li H."/>
            <person name="Wu Z."/>
            <person name="Yao W."/>
            <person name="Zhao P."/>
            <person name="Cao D."/>
            <person name="Yu H."/>
            <person name="Li K."/>
            <person name="Poudel K."/>
            <person name="Zhao D."/>
            <person name="Zhang F."/>
            <person name="Xia X."/>
            <person name="Chen L."/>
            <person name="Wang Q."/>
            <person name="Jing D."/>
            <person name="Cao S."/>
        </authorList>
    </citation>
    <scope>NUCLEOTIDE SEQUENCE [LARGE SCALE GENOMIC DNA]</scope>
    <source>
        <strain evidence="2">cv. Tunisia</strain>
    </source>
</reference>
<feature type="region of interest" description="Disordered" evidence="1">
    <location>
        <begin position="108"/>
        <end position="152"/>
    </location>
</feature>
<feature type="compositionally biased region" description="Polar residues" evidence="1">
    <location>
        <begin position="308"/>
        <end position="323"/>
    </location>
</feature>
<dbReference type="GO" id="GO:0030276">
    <property type="term" value="F:clathrin binding"/>
    <property type="evidence" value="ECO:0007669"/>
    <property type="project" value="TreeGrafter"/>
</dbReference>
<feature type="compositionally biased region" description="Polar residues" evidence="1">
    <location>
        <begin position="505"/>
        <end position="519"/>
    </location>
</feature>
<sequence>MERESTVADYRYSSYGSSSPTVTYFRKSDIDFRDVFGGPPRRSSIHEMMRHSFTEGADSLVDSRGFGETPSIRDPWTDAEEKPVFGGGGEGGNRRRYLQEDFFVDIFGGSESPTTPRKHDRDVFSASSPGSRALSPAWPLPPQAEGLSSGPTQFSLPDTLSKSVDSPAFGSIAGTSYKGAASNGTSHLHSPKISVFGFSSRTVQVHDETRNSGTHYRPSPLSQQFSLGTEDSSGLIKPEKPNNPEKDKGDKQDVTSSSQFHFSIYKWASKGIPSMMPLRRVSSLRLREKSKTESSSFTERMETRSEISESPSATPLNVSFPSNSREENQSLRNLSLKIEVEASQSFEDEVLPSQYQETVAREWNSTIEDISVRSTPIDNDRQCSSPTLSNSRRSLEKEMHGGLQEGSGPDLKPLRTFFDDKDEQSYSKDMIDTKRGRTTRTERSSTGLSKNGDAVKGFQRRDKDILVQKSKVEKVIKKGSPRSSEDDTGKKRSKGKVKEFIKIFNQESKTSVHPQSQSFMKKERGTSEATQEENIHRTVAIDEKVTVTQSEKPTNASNKVVDPHIESQKEYAATNNANDLFSDTSSGQKNNSASSMVRVITRNYLKPSLCEKLKIYTSLLNLKCATLQIKELPQDENKQGQPTEDREEIQAIDAKIRQWSRGKEGNIRSLLSTLQYVLWPGSGWKPVPLVDIIEGPAVKRAYQRALLYLHPDKLQQKCAAPHQKYIAQQVFEILQEAWNHFNTLGSL</sequence>
<feature type="compositionally biased region" description="Basic and acidic residues" evidence="1">
    <location>
        <begin position="237"/>
        <end position="253"/>
    </location>
</feature>
<feature type="region of interest" description="Disordered" evidence="1">
    <location>
        <begin position="284"/>
        <end position="325"/>
    </location>
</feature>
<dbReference type="PANTHER" id="PTHR23172:SF64">
    <property type="entry name" value="J DOMAIN-CONTAINING PROTEIN REQUIRED FOR CHLOROPLAST ACCUMULATION RESPONSE 1"/>
    <property type="match status" value="1"/>
</dbReference>
<dbReference type="InterPro" id="IPR001623">
    <property type="entry name" value="DnaJ_domain"/>
</dbReference>
<dbReference type="CDD" id="cd06257">
    <property type="entry name" value="DnaJ"/>
    <property type="match status" value="1"/>
</dbReference>
<feature type="region of interest" description="Disordered" evidence="1">
    <location>
        <begin position="473"/>
        <end position="532"/>
    </location>
</feature>
<feature type="compositionally biased region" description="Polar residues" evidence="1">
    <location>
        <begin position="376"/>
        <end position="392"/>
    </location>
</feature>
<dbReference type="InterPro" id="IPR036869">
    <property type="entry name" value="J_dom_sf"/>
</dbReference>
<protein>
    <submittedName>
        <fullName evidence="3">J domain-containing protein required for chloroplast accumulation response 1 isoform X1</fullName>
    </submittedName>
</protein>
<feature type="compositionally biased region" description="Basic and acidic residues" evidence="1">
    <location>
        <begin position="417"/>
        <end position="443"/>
    </location>
</feature>
<dbReference type="GO" id="GO:0031982">
    <property type="term" value="C:vesicle"/>
    <property type="evidence" value="ECO:0007669"/>
    <property type="project" value="TreeGrafter"/>
</dbReference>
<accession>A0A6P8EA99</accession>
<feature type="region of interest" description="Disordered" evidence="1">
    <location>
        <begin position="59"/>
        <end position="91"/>
    </location>
</feature>
<feature type="region of interest" description="Disordered" evidence="1">
    <location>
        <begin position="206"/>
        <end position="255"/>
    </location>
</feature>
<dbReference type="PANTHER" id="PTHR23172">
    <property type="entry name" value="AUXILIN/CYCLIN G-ASSOCIATED KINASE-RELATED"/>
    <property type="match status" value="1"/>
</dbReference>
<proteinExistence type="predicted"/>
<evidence type="ECO:0000256" key="1">
    <source>
        <dbReference type="SAM" id="MobiDB-lite"/>
    </source>
</evidence>
<dbReference type="SUPFAM" id="SSF46565">
    <property type="entry name" value="Chaperone J-domain"/>
    <property type="match status" value="1"/>
</dbReference>
<dbReference type="GeneID" id="116213397"/>
<evidence type="ECO:0000313" key="2">
    <source>
        <dbReference type="Proteomes" id="UP000515151"/>
    </source>
</evidence>
<gene>
    <name evidence="3" type="primary">LOC116213397</name>
</gene>
<dbReference type="RefSeq" id="XP_031404155.1">
    <property type="nucleotide sequence ID" value="XM_031548295.1"/>
</dbReference>